<evidence type="ECO:0000259" key="1">
    <source>
        <dbReference type="PROSITE" id="PS50011"/>
    </source>
</evidence>
<dbReference type="PANTHER" id="PTHR47975:SF11">
    <property type="entry name" value="PROTEIN KINASE DOMAIN-CONTAINING PROTEIN"/>
    <property type="match status" value="1"/>
</dbReference>
<name>A0A453HHR8_AEGTS</name>
<dbReference type="InterPro" id="IPR000719">
    <property type="entry name" value="Prot_kinase_dom"/>
</dbReference>
<feature type="domain" description="Protein kinase" evidence="1">
    <location>
        <begin position="1"/>
        <end position="117"/>
    </location>
</feature>
<protein>
    <recommendedName>
        <fullName evidence="1">Protein kinase domain-containing protein</fullName>
    </recommendedName>
</protein>
<dbReference type="Gene3D" id="1.10.510.10">
    <property type="entry name" value="Transferase(Phosphotransferase) domain 1"/>
    <property type="match status" value="1"/>
</dbReference>
<reference evidence="2" key="3">
    <citation type="journal article" date="2017" name="Nature">
        <title>Genome sequence of the progenitor of the wheat D genome Aegilops tauschii.</title>
        <authorList>
            <person name="Luo M.C."/>
            <person name="Gu Y.Q."/>
            <person name="Puiu D."/>
            <person name="Wang H."/>
            <person name="Twardziok S.O."/>
            <person name="Deal K.R."/>
            <person name="Huo N."/>
            <person name="Zhu T."/>
            <person name="Wang L."/>
            <person name="Wang Y."/>
            <person name="McGuire P.E."/>
            <person name="Liu S."/>
            <person name="Long H."/>
            <person name="Ramasamy R.K."/>
            <person name="Rodriguez J.C."/>
            <person name="Van S.L."/>
            <person name="Yuan L."/>
            <person name="Wang Z."/>
            <person name="Xia Z."/>
            <person name="Xiao L."/>
            <person name="Anderson O.D."/>
            <person name="Ouyang S."/>
            <person name="Liang Y."/>
            <person name="Zimin A.V."/>
            <person name="Pertea G."/>
            <person name="Qi P."/>
            <person name="Bennetzen J.L."/>
            <person name="Dai X."/>
            <person name="Dawson M.W."/>
            <person name="Muller H.G."/>
            <person name="Kugler K."/>
            <person name="Rivarola-Duarte L."/>
            <person name="Spannagl M."/>
            <person name="Mayer K.F.X."/>
            <person name="Lu F.H."/>
            <person name="Bevan M.W."/>
            <person name="Leroy P."/>
            <person name="Li P."/>
            <person name="You F.M."/>
            <person name="Sun Q."/>
            <person name="Liu Z."/>
            <person name="Lyons E."/>
            <person name="Wicker T."/>
            <person name="Salzberg S.L."/>
            <person name="Devos K.M."/>
            <person name="Dvorak J."/>
        </authorList>
    </citation>
    <scope>NUCLEOTIDE SEQUENCE [LARGE SCALE GENOMIC DNA]</scope>
    <source>
        <strain evidence="2">cv. AL8/78</strain>
    </source>
</reference>
<dbReference type="Proteomes" id="UP000015105">
    <property type="component" value="Chromosome 4D"/>
</dbReference>
<dbReference type="SUPFAM" id="SSF56112">
    <property type="entry name" value="Protein kinase-like (PK-like)"/>
    <property type="match status" value="1"/>
</dbReference>
<dbReference type="InterPro" id="IPR011009">
    <property type="entry name" value="Kinase-like_dom_sf"/>
</dbReference>
<proteinExistence type="predicted"/>
<dbReference type="GO" id="GO:0004672">
    <property type="term" value="F:protein kinase activity"/>
    <property type="evidence" value="ECO:0007669"/>
    <property type="project" value="InterPro"/>
</dbReference>
<evidence type="ECO:0000313" key="2">
    <source>
        <dbReference type="EnsemblPlants" id="AET4Gv20191100.9"/>
    </source>
</evidence>
<accession>A0A453HHR8</accession>
<reference evidence="2" key="5">
    <citation type="journal article" date="2021" name="G3 (Bethesda)">
        <title>Aegilops tauschii genome assembly Aet v5.0 features greater sequence contiguity and improved annotation.</title>
        <authorList>
            <person name="Wang L."/>
            <person name="Zhu T."/>
            <person name="Rodriguez J.C."/>
            <person name="Deal K.R."/>
            <person name="Dubcovsky J."/>
            <person name="McGuire P.E."/>
            <person name="Lux T."/>
            <person name="Spannagl M."/>
            <person name="Mayer K.F.X."/>
            <person name="Baldrich P."/>
            <person name="Meyers B.C."/>
            <person name="Huo N."/>
            <person name="Gu Y.Q."/>
            <person name="Zhou H."/>
            <person name="Devos K.M."/>
            <person name="Bennetzen J.L."/>
            <person name="Unver T."/>
            <person name="Budak H."/>
            <person name="Gulick P.J."/>
            <person name="Galiba G."/>
            <person name="Kalapos B."/>
            <person name="Nelson D.R."/>
            <person name="Li P."/>
            <person name="You F.M."/>
            <person name="Luo M.C."/>
            <person name="Dvorak J."/>
        </authorList>
    </citation>
    <scope>NUCLEOTIDE SEQUENCE [LARGE SCALE GENOMIC DNA]</scope>
    <source>
        <strain evidence="2">cv. AL8/78</strain>
    </source>
</reference>
<dbReference type="AlphaFoldDB" id="A0A453HHR8"/>
<organism evidence="2 3">
    <name type="scientific">Aegilops tauschii subsp. strangulata</name>
    <name type="common">Goatgrass</name>
    <dbReference type="NCBI Taxonomy" id="200361"/>
    <lineage>
        <taxon>Eukaryota</taxon>
        <taxon>Viridiplantae</taxon>
        <taxon>Streptophyta</taxon>
        <taxon>Embryophyta</taxon>
        <taxon>Tracheophyta</taxon>
        <taxon>Spermatophyta</taxon>
        <taxon>Magnoliopsida</taxon>
        <taxon>Liliopsida</taxon>
        <taxon>Poales</taxon>
        <taxon>Poaceae</taxon>
        <taxon>BOP clade</taxon>
        <taxon>Pooideae</taxon>
        <taxon>Triticodae</taxon>
        <taxon>Triticeae</taxon>
        <taxon>Triticinae</taxon>
        <taxon>Aegilops</taxon>
    </lineage>
</organism>
<sequence>LLLLIIRSGYIAPEYLYRGEISTQSDIYSLGLLIIETTTGEKNQPNQNEPSARDFIENVRQNWTDGRIASRYSMLKANDLQEIKVCIKIGLECVQIDRKKRPSIENIVKRLEGRCAN</sequence>
<keyword evidence="3" id="KW-1185">Reference proteome</keyword>
<evidence type="ECO:0000313" key="3">
    <source>
        <dbReference type="Proteomes" id="UP000015105"/>
    </source>
</evidence>
<dbReference type="GO" id="GO:0005524">
    <property type="term" value="F:ATP binding"/>
    <property type="evidence" value="ECO:0007669"/>
    <property type="project" value="InterPro"/>
</dbReference>
<reference evidence="3" key="2">
    <citation type="journal article" date="2017" name="Nat. Plants">
        <title>The Aegilops tauschii genome reveals multiple impacts of transposons.</title>
        <authorList>
            <person name="Zhao G."/>
            <person name="Zou C."/>
            <person name="Li K."/>
            <person name="Wang K."/>
            <person name="Li T."/>
            <person name="Gao L."/>
            <person name="Zhang X."/>
            <person name="Wang H."/>
            <person name="Yang Z."/>
            <person name="Liu X."/>
            <person name="Jiang W."/>
            <person name="Mao L."/>
            <person name="Kong X."/>
            <person name="Jiao Y."/>
            <person name="Jia J."/>
        </authorList>
    </citation>
    <scope>NUCLEOTIDE SEQUENCE [LARGE SCALE GENOMIC DNA]</scope>
    <source>
        <strain evidence="3">cv. AL8/78</strain>
    </source>
</reference>
<dbReference type="PROSITE" id="PS50011">
    <property type="entry name" value="PROTEIN_KINASE_DOM"/>
    <property type="match status" value="1"/>
</dbReference>
<dbReference type="Pfam" id="PF00069">
    <property type="entry name" value="Pkinase"/>
    <property type="match status" value="1"/>
</dbReference>
<dbReference type="EnsemblPlants" id="AET4Gv20191100.9">
    <property type="protein sequence ID" value="AET4Gv20191100.9"/>
    <property type="gene ID" value="AET4Gv20191100"/>
</dbReference>
<dbReference type="Gramene" id="AET4Gv20191100.9">
    <property type="protein sequence ID" value="AET4Gv20191100.9"/>
    <property type="gene ID" value="AET4Gv20191100"/>
</dbReference>
<reference evidence="2" key="4">
    <citation type="submission" date="2019-03" db="UniProtKB">
        <authorList>
            <consortium name="EnsemblPlants"/>
        </authorList>
    </citation>
    <scope>IDENTIFICATION</scope>
</reference>
<reference evidence="3" key="1">
    <citation type="journal article" date="2014" name="Science">
        <title>Ancient hybridizations among the ancestral genomes of bread wheat.</title>
        <authorList>
            <consortium name="International Wheat Genome Sequencing Consortium,"/>
            <person name="Marcussen T."/>
            <person name="Sandve S.R."/>
            <person name="Heier L."/>
            <person name="Spannagl M."/>
            <person name="Pfeifer M."/>
            <person name="Jakobsen K.S."/>
            <person name="Wulff B.B."/>
            <person name="Steuernagel B."/>
            <person name="Mayer K.F."/>
            <person name="Olsen O.A."/>
        </authorList>
    </citation>
    <scope>NUCLEOTIDE SEQUENCE [LARGE SCALE GENOMIC DNA]</scope>
    <source>
        <strain evidence="3">cv. AL8/78</strain>
    </source>
</reference>
<dbReference type="PANTHER" id="PTHR47975">
    <property type="entry name" value="S-LOCUS LECTIN KINASE FAMILY PROTEIN"/>
    <property type="match status" value="1"/>
</dbReference>